<dbReference type="Proteomes" id="UP000095286">
    <property type="component" value="Unplaced"/>
</dbReference>
<sequence>MAQDKKFNISQLFAEANSGVVEEVPVPEPVSGDVSQDETPKFPKIEISRVKFNATHPNVDIEKKKEYLSELMKYIVKYDMAPFYEELCKEFGIELDDNVLKAMQEKNEKRLDIYTRELEDAEVNLGETEVRQALQKRAEYLCQIGHKQKAVDAFNATFEKTVGSGLKIDIVFCLVRMGFFFQDAAMIEDNITRAKKLIEEGGDWERKNRLRSYEAIYELGNREYEKAADLFVAAVPTFSAYELMSYEDLVFYTILSTMASMPRRRLYDKVINCNDVQEQINYVSTPKNGHTICAGKFLVSLYECNYDSYLKILCELEDVHIVMDPYMKEHTHHYSRLMRQRAYEQFLHPYASIKVSMMAASFGIPKLILDAELHEMAAAGLLNCRIDSVEGNVIMHIANKKTTLFKQLVKEGDVVINRMQKLSSVIYN</sequence>
<organism evidence="1 2">
    <name type="scientific">Rhabditophanes sp. KR3021</name>
    <dbReference type="NCBI Taxonomy" id="114890"/>
    <lineage>
        <taxon>Eukaryota</taxon>
        <taxon>Metazoa</taxon>
        <taxon>Ecdysozoa</taxon>
        <taxon>Nematoda</taxon>
        <taxon>Chromadorea</taxon>
        <taxon>Rhabditida</taxon>
        <taxon>Tylenchina</taxon>
        <taxon>Panagrolaimomorpha</taxon>
        <taxon>Strongyloidoidea</taxon>
        <taxon>Alloionematidae</taxon>
        <taxon>Rhabditophanes</taxon>
    </lineage>
</organism>
<evidence type="ECO:0000313" key="1">
    <source>
        <dbReference type="Proteomes" id="UP000095286"/>
    </source>
</evidence>
<proteinExistence type="predicted"/>
<evidence type="ECO:0000313" key="2">
    <source>
        <dbReference type="WBParaSite" id="RSKR_0000982900.1"/>
    </source>
</evidence>
<accession>A0AC35UB81</accession>
<name>A0AC35UB81_9BILA</name>
<protein>
    <submittedName>
        <fullName evidence="2">26S proteasome non-ATPase regulatory subunit 6</fullName>
    </submittedName>
</protein>
<reference evidence="2" key="1">
    <citation type="submission" date="2016-11" db="UniProtKB">
        <authorList>
            <consortium name="WormBaseParasite"/>
        </authorList>
    </citation>
    <scope>IDENTIFICATION</scope>
    <source>
        <strain evidence="2">KR3021</strain>
    </source>
</reference>
<dbReference type="WBParaSite" id="RSKR_0000982900.1">
    <property type="protein sequence ID" value="RSKR_0000982900.1"/>
    <property type="gene ID" value="RSKR_0000982900"/>
</dbReference>